<keyword evidence="5" id="KW-1185">Reference proteome</keyword>
<evidence type="ECO:0000313" key="4">
    <source>
        <dbReference type="EMBL" id="AAS52501.1"/>
    </source>
</evidence>
<proteinExistence type="predicted"/>
<accession>Q758E6</accession>
<evidence type="ECO:0000313" key="5">
    <source>
        <dbReference type="Proteomes" id="UP000000591"/>
    </source>
</evidence>
<dbReference type="OrthoDB" id="2445133at2759"/>
<dbReference type="STRING" id="284811.Q758E6"/>
<dbReference type="InterPro" id="IPR001012">
    <property type="entry name" value="UBX_dom"/>
</dbReference>
<evidence type="ECO:0000256" key="1">
    <source>
        <dbReference type="SAM" id="Coils"/>
    </source>
</evidence>
<protein>
    <submittedName>
        <fullName evidence="4">AEL184Wp</fullName>
    </submittedName>
</protein>
<dbReference type="InParanoid" id="Q758E6"/>
<dbReference type="eggNOG" id="KOG2689">
    <property type="taxonomic scope" value="Eukaryota"/>
</dbReference>
<dbReference type="Gene3D" id="3.10.20.90">
    <property type="entry name" value="Phosphatidylinositol 3-kinase Catalytic Subunit, Chain A, domain 1"/>
    <property type="match status" value="1"/>
</dbReference>
<dbReference type="PROSITE" id="PS50033">
    <property type="entry name" value="UBX"/>
    <property type="match status" value="1"/>
</dbReference>
<dbReference type="EMBL" id="AE016818">
    <property type="protein sequence ID" value="AAS52501.1"/>
    <property type="molecule type" value="Genomic_DNA"/>
</dbReference>
<reference evidence="4 5" key="1">
    <citation type="journal article" date="2004" name="Science">
        <title>The Ashbya gossypii genome as a tool for mapping the ancient Saccharomyces cerevisiae genome.</title>
        <authorList>
            <person name="Dietrich F.S."/>
            <person name="Voegeli S."/>
            <person name="Brachat S."/>
            <person name="Lerch A."/>
            <person name="Gates K."/>
            <person name="Steiner S."/>
            <person name="Mohr C."/>
            <person name="Pohlmann R."/>
            <person name="Luedi P."/>
            <person name="Choi S."/>
            <person name="Wing R.A."/>
            <person name="Flavier A."/>
            <person name="Gaffney T.D."/>
            <person name="Philippsen P."/>
        </authorList>
    </citation>
    <scope>NUCLEOTIDE SEQUENCE [LARGE SCALE GENOMIC DNA]</scope>
    <source>
        <strain evidence="5">ATCC 10895 / CBS 109.51 / FGSC 9923 / NRRL Y-1056</strain>
    </source>
</reference>
<dbReference type="Proteomes" id="UP000000591">
    <property type="component" value="Chromosome V"/>
</dbReference>
<reference evidence="5" key="2">
    <citation type="journal article" date="2013" name="G3 (Bethesda)">
        <title>Genomes of Ashbya fungi isolated from insects reveal four mating-type loci, numerous translocations, lack of transposons, and distinct gene duplications.</title>
        <authorList>
            <person name="Dietrich F.S."/>
            <person name="Voegeli S."/>
            <person name="Kuo S."/>
            <person name="Philippsen P."/>
        </authorList>
    </citation>
    <scope>GENOME REANNOTATION</scope>
    <source>
        <strain evidence="5">ATCC 10895 / CBS 109.51 / FGSC 9923 / NRRL Y-1056</strain>
    </source>
</reference>
<feature type="domain" description="UBX" evidence="3">
    <location>
        <begin position="122"/>
        <end position="200"/>
    </location>
</feature>
<dbReference type="RefSeq" id="NP_984677.1">
    <property type="nucleotide sequence ID" value="NM_210030.1"/>
</dbReference>
<dbReference type="SUPFAM" id="SSF54236">
    <property type="entry name" value="Ubiquitin-like"/>
    <property type="match status" value="1"/>
</dbReference>
<dbReference type="Pfam" id="PF23187">
    <property type="entry name" value="UBX7_N"/>
    <property type="match status" value="1"/>
</dbReference>
<keyword evidence="1" id="KW-0175">Coiled coil</keyword>
<organism evidence="4 5">
    <name type="scientific">Eremothecium gossypii (strain ATCC 10895 / CBS 109.51 / FGSC 9923 / NRRL Y-1056)</name>
    <name type="common">Yeast</name>
    <name type="synonym">Ashbya gossypii</name>
    <dbReference type="NCBI Taxonomy" id="284811"/>
    <lineage>
        <taxon>Eukaryota</taxon>
        <taxon>Fungi</taxon>
        <taxon>Dikarya</taxon>
        <taxon>Ascomycota</taxon>
        <taxon>Saccharomycotina</taxon>
        <taxon>Saccharomycetes</taxon>
        <taxon>Saccharomycetales</taxon>
        <taxon>Saccharomycetaceae</taxon>
        <taxon>Eremothecium</taxon>
    </lineage>
</organism>
<evidence type="ECO:0000256" key="2">
    <source>
        <dbReference type="SAM" id="MobiDB-lite"/>
    </source>
</evidence>
<name>Q758E6_EREGS</name>
<feature type="coiled-coil region" evidence="1">
    <location>
        <begin position="9"/>
        <end position="36"/>
    </location>
</feature>
<dbReference type="HOGENOM" id="CLU_946561_0_0_1"/>
<dbReference type="GeneID" id="4620862"/>
<dbReference type="InterPro" id="IPR029071">
    <property type="entry name" value="Ubiquitin-like_domsf"/>
</dbReference>
<dbReference type="KEGG" id="ago:AGOS_AEL184W"/>
<dbReference type="SMART" id="SM00166">
    <property type="entry name" value="UBX"/>
    <property type="match status" value="1"/>
</dbReference>
<dbReference type="AlphaFoldDB" id="Q758E6"/>
<dbReference type="PANTHER" id="PTHR46424">
    <property type="entry name" value="UBX DOMAIN-CONTAINING PROTEIN 4"/>
    <property type="match status" value="1"/>
</dbReference>
<evidence type="ECO:0000259" key="3">
    <source>
        <dbReference type="PROSITE" id="PS50033"/>
    </source>
</evidence>
<sequence length="294" mass="31288">MSVEQVSGAHACEEQVARFERNVEAAERRSASEDKALVIYSGGNDDEWLLRWFRPVLVESVGDKCVWLRVTAGSAGAAQVRTRYGVGGSPGVWCVRGGQVVLGLQGQRGGAGFARRLLRSLDAQTTCELAFKLTDGGLLRHKFSAGATLALVRAWVDAHRNDGTLPYQFYSSAQRATLTEAQERLTLTELDLVPRSALILKPVQTAAAEAVGDAHGGGLLSSLQRAVAWLVTRSAPAAAAPTAGTASPSPASSCYASPMQSPLLKHFDCGESELSIPPTCIAPSARKFQSPDRR</sequence>
<dbReference type="PANTHER" id="PTHR46424:SF1">
    <property type="entry name" value="UBX DOMAIN-CONTAINING PROTEIN 4"/>
    <property type="match status" value="1"/>
</dbReference>
<feature type="region of interest" description="Disordered" evidence="2">
    <location>
        <begin position="275"/>
        <end position="294"/>
    </location>
</feature>
<gene>
    <name evidence="4" type="ORF">AGOS_AEL184W</name>
</gene>
<dbReference type="Pfam" id="PF00789">
    <property type="entry name" value="UBX"/>
    <property type="match status" value="1"/>
</dbReference>